<dbReference type="InterPro" id="IPR029021">
    <property type="entry name" value="Prot-tyrosine_phosphatase-like"/>
</dbReference>
<dbReference type="EMBL" id="CAXAMM010036002">
    <property type="protein sequence ID" value="CAK9075169.1"/>
    <property type="molecule type" value="Genomic_DNA"/>
</dbReference>
<dbReference type="CDD" id="cd14498">
    <property type="entry name" value="DSP"/>
    <property type="match status" value="1"/>
</dbReference>
<sequence>MRKCLLCGWELKRASGAGELDEADEVARKFEICSHCENEAAQLDEAEKSALRKLQTIQKSFEVWSWDKESVSKVSSLPQEQPARIFPGIPLYLGDLSDAFDVQNLRKLGIGCVVNLCADKIQGDYKGLPQRLARARIHQLIMVADDARNFDIISVAENCQTAVHSTLQSPNGRNGVLIHCWAGCNRSAAVAVAFLVTQYRVPLFAAVSQTMQMRGQILTNQSFRKQLVCHCWKNGFDLEGENVPRWLLQKPESERCDDVACSDPEKRHRRNPPADTPAHGLRFAVREGCLKCVKYYIEQGVDPETKGQKYSALDWATWKLRLADVATHPLVMQLSRRLLSPCLQLAELESCRTDVDYVRKELEETTWHVVHPYSCAEFPGVVDPRINFTVTWFLDPLDAENSTWATVKAPEVAGRSPQLPQHSSPEELQAVAQNARPLLAKAGAAWICVGPQWMSNTMGAASFWKDYDAQTRYKHLSGQKEQSFRALTDAQRAAQPREELCPTVLQATYVREYVAPLHPAPPMQVLEPLGFAGRQLAELLHR</sequence>
<keyword evidence="3" id="KW-0378">Hydrolase</keyword>
<dbReference type="Gene3D" id="3.90.190.10">
    <property type="entry name" value="Protein tyrosine phosphatase superfamily"/>
    <property type="match status" value="1"/>
</dbReference>
<dbReference type="SUPFAM" id="SSF52799">
    <property type="entry name" value="(Phosphotyrosine protein) phosphatases II"/>
    <property type="match status" value="1"/>
</dbReference>
<evidence type="ECO:0000256" key="1">
    <source>
        <dbReference type="ARBA" id="ARBA00008601"/>
    </source>
</evidence>
<dbReference type="InterPro" id="IPR000387">
    <property type="entry name" value="Tyr_Pase_dom"/>
</dbReference>
<evidence type="ECO:0000313" key="7">
    <source>
        <dbReference type="EMBL" id="CAK9075169.1"/>
    </source>
</evidence>
<dbReference type="Pfam" id="PF00782">
    <property type="entry name" value="DSPc"/>
    <property type="match status" value="1"/>
</dbReference>
<dbReference type="InterPro" id="IPR020422">
    <property type="entry name" value="TYR_PHOSPHATASE_DUAL_dom"/>
</dbReference>
<dbReference type="PROSITE" id="PS00383">
    <property type="entry name" value="TYR_PHOSPHATASE_1"/>
    <property type="match status" value="1"/>
</dbReference>
<evidence type="ECO:0000313" key="8">
    <source>
        <dbReference type="Proteomes" id="UP001642464"/>
    </source>
</evidence>
<dbReference type="InterPro" id="IPR016130">
    <property type="entry name" value="Tyr_Pase_AS"/>
</dbReference>
<reference evidence="7 8" key="1">
    <citation type="submission" date="2024-02" db="EMBL/GenBank/DDBJ databases">
        <authorList>
            <person name="Chen Y."/>
            <person name="Shah S."/>
            <person name="Dougan E. K."/>
            <person name="Thang M."/>
            <person name="Chan C."/>
        </authorList>
    </citation>
    <scope>NUCLEOTIDE SEQUENCE [LARGE SCALE GENOMIC DNA]</scope>
</reference>
<comment type="caution">
    <text evidence="7">The sequence shown here is derived from an EMBL/GenBank/DDBJ whole genome shotgun (WGS) entry which is preliminary data.</text>
</comment>
<dbReference type="PANTHER" id="PTHR10159:SF519">
    <property type="entry name" value="DUAL SPECIFICITY PROTEIN PHOSPHATASE MPK3"/>
    <property type="match status" value="1"/>
</dbReference>
<evidence type="ECO:0000256" key="2">
    <source>
        <dbReference type="ARBA" id="ARBA00013064"/>
    </source>
</evidence>
<feature type="domain" description="Tyrosine-protein phosphatase" evidence="5">
    <location>
        <begin position="81"/>
        <end position="236"/>
    </location>
</feature>
<keyword evidence="4" id="KW-0904">Protein phosphatase</keyword>
<dbReference type="SMART" id="SM00195">
    <property type="entry name" value="DSPc"/>
    <property type="match status" value="1"/>
</dbReference>
<dbReference type="InterPro" id="IPR000340">
    <property type="entry name" value="Dual-sp_phosphatase_cat-dom"/>
</dbReference>
<keyword evidence="8" id="KW-1185">Reference proteome</keyword>
<dbReference type="Proteomes" id="UP001642464">
    <property type="component" value="Unassembled WGS sequence"/>
</dbReference>
<evidence type="ECO:0000259" key="6">
    <source>
        <dbReference type="PROSITE" id="PS50056"/>
    </source>
</evidence>
<comment type="similarity">
    <text evidence="1">Belongs to the protein-tyrosine phosphatase family. Non-receptor class dual specificity subfamily.</text>
</comment>
<feature type="domain" description="Tyrosine specific protein phosphatases" evidence="6">
    <location>
        <begin position="150"/>
        <end position="225"/>
    </location>
</feature>
<dbReference type="EC" id="3.1.3.48" evidence="2"/>
<evidence type="ECO:0000259" key="5">
    <source>
        <dbReference type="PROSITE" id="PS50054"/>
    </source>
</evidence>
<proteinExistence type="inferred from homology"/>
<name>A0ABP0PJE3_9DINO</name>
<evidence type="ECO:0000256" key="3">
    <source>
        <dbReference type="ARBA" id="ARBA00022801"/>
    </source>
</evidence>
<dbReference type="PROSITE" id="PS50056">
    <property type="entry name" value="TYR_PHOSPHATASE_2"/>
    <property type="match status" value="1"/>
</dbReference>
<dbReference type="PANTHER" id="PTHR10159">
    <property type="entry name" value="DUAL SPECIFICITY PROTEIN PHOSPHATASE"/>
    <property type="match status" value="1"/>
</dbReference>
<gene>
    <name evidence="7" type="ORF">SCF082_LOCUS36478</name>
</gene>
<accession>A0ABP0PJE3</accession>
<organism evidence="7 8">
    <name type="scientific">Durusdinium trenchii</name>
    <dbReference type="NCBI Taxonomy" id="1381693"/>
    <lineage>
        <taxon>Eukaryota</taxon>
        <taxon>Sar</taxon>
        <taxon>Alveolata</taxon>
        <taxon>Dinophyceae</taxon>
        <taxon>Suessiales</taxon>
        <taxon>Symbiodiniaceae</taxon>
        <taxon>Durusdinium</taxon>
    </lineage>
</organism>
<evidence type="ECO:0000256" key="4">
    <source>
        <dbReference type="ARBA" id="ARBA00022912"/>
    </source>
</evidence>
<protein>
    <recommendedName>
        <fullName evidence="2">protein-tyrosine-phosphatase</fullName>
        <ecNumber evidence="2">3.1.3.48</ecNumber>
    </recommendedName>
</protein>
<dbReference type="PROSITE" id="PS50054">
    <property type="entry name" value="TYR_PHOSPHATASE_DUAL"/>
    <property type="match status" value="1"/>
</dbReference>